<dbReference type="SUPFAM" id="SSF53254">
    <property type="entry name" value="Phosphoglycerate mutase-like"/>
    <property type="match status" value="1"/>
</dbReference>
<dbReference type="PANTHER" id="PTHR20963:SF14">
    <property type="entry name" value="ACID PHOSPHATASE, PUTATIVE-RELATED"/>
    <property type="match status" value="1"/>
</dbReference>
<dbReference type="OrthoDB" id="6509975at2759"/>
<evidence type="ECO:0000256" key="3">
    <source>
        <dbReference type="PIRSR" id="PIRSR000894-2"/>
    </source>
</evidence>
<dbReference type="InterPro" id="IPR016274">
    <property type="entry name" value="Histidine_acid_Pase_euk"/>
</dbReference>
<dbReference type="PIRSF" id="PIRSF000894">
    <property type="entry name" value="Acid_phosphatase"/>
    <property type="match status" value="1"/>
</dbReference>
<feature type="disulfide bond" evidence="3">
    <location>
        <begin position="64"/>
        <end position="387"/>
    </location>
</feature>
<comment type="caution">
    <text evidence="5">The sequence shown here is derived from an EMBL/GenBank/DDBJ whole genome shotgun (WGS) entry which is preliminary data.</text>
</comment>
<reference evidence="6" key="1">
    <citation type="submission" date="2019-06" db="EMBL/GenBank/DDBJ databases">
        <title>Draft genome sequence of the griseofulvin-producing fungus Xylaria cubensis strain G536.</title>
        <authorList>
            <person name="Mead M.E."/>
            <person name="Raja H.A."/>
            <person name="Steenwyk J.L."/>
            <person name="Knowles S.L."/>
            <person name="Oberlies N.H."/>
            <person name="Rokas A."/>
        </authorList>
    </citation>
    <scope>NUCLEOTIDE SEQUENCE [LARGE SCALE GENOMIC DNA]</scope>
    <source>
        <strain evidence="6">G536</strain>
    </source>
</reference>
<evidence type="ECO:0000313" key="6">
    <source>
        <dbReference type="Proteomes" id="UP000319160"/>
    </source>
</evidence>
<dbReference type="InterPro" id="IPR029033">
    <property type="entry name" value="His_PPase_superfam"/>
</dbReference>
<feature type="chain" id="PRO_5021945143" description="Acid phosphatase" evidence="4">
    <location>
        <begin position="28"/>
        <end position="481"/>
    </location>
</feature>
<dbReference type="Pfam" id="PF00328">
    <property type="entry name" value="His_Phos_2"/>
    <property type="match status" value="1"/>
</dbReference>
<evidence type="ECO:0008006" key="7">
    <source>
        <dbReference type="Google" id="ProtNLM"/>
    </source>
</evidence>
<evidence type="ECO:0000313" key="5">
    <source>
        <dbReference type="EMBL" id="TRX91291.1"/>
    </source>
</evidence>
<dbReference type="GO" id="GO:0009277">
    <property type="term" value="C:fungal-type cell wall"/>
    <property type="evidence" value="ECO:0007669"/>
    <property type="project" value="TreeGrafter"/>
</dbReference>
<feature type="disulfide bond" evidence="3">
    <location>
        <begin position="413"/>
        <end position="421"/>
    </location>
</feature>
<dbReference type="STRING" id="2512241.A0A553HTN3"/>
<dbReference type="Proteomes" id="UP000319160">
    <property type="component" value="Unassembled WGS sequence"/>
</dbReference>
<dbReference type="Gene3D" id="3.40.50.1240">
    <property type="entry name" value="Phosphoglycerate mutase-like"/>
    <property type="match status" value="1"/>
</dbReference>
<dbReference type="FunFam" id="3.40.50.1240:FF:000065">
    <property type="entry name" value="Similar to histidine acid phosphatase"/>
    <property type="match status" value="1"/>
</dbReference>
<proteinExistence type="predicted"/>
<keyword evidence="4" id="KW-0732">Signal</keyword>
<keyword evidence="6" id="KW-1185">Reference proteome</keyword>
<organism evidence="5 6">
    <name type="scientific">Xylaria flabelliformis</name>
    <dbReference type="NCBI Taxonomy" id="2512241"/>
    <lineage>
        <taxon>Eukaryota</taxon>
        <taxon>Fungi</taxon>
        <taxon>Dikarya</taxon>
        <taxon>Ascomycota</taxon>
        <taxon>Pezizomycotina</taxon>
        <taxon>Sordariomycetes</taxon>
        <taxon>Xylariomycetidae</taxon>
        <taxon>Xylariales</taxon>
        <taxon>Xylariaceae</taxon>
        <taxon>Xylaria</taxon>
    </lineage>
</organism>
<dbReference type="GO" id="GO:0003993">
    <property type="term" value="F:acid phosphatase activity"/>
    <property type="evidence" value="ECO:0007669"/>
    <property type="project" value="TreeGrafter"/>
</dbReference>
<keyword evidence="1" id="KW-0378">Hydrolase</keyword>
<dbReference type="InterPro" id="IPR000560">
    <property type="entry name" value="His_Pase_clade-2"/>
</dbReference>
<keyword evidence="2" id="KW-0325">Glycoprotein</keyword>
<protein>
    <recommendedName>
        <fullName evidence="7">Acid phosphatase</fullName>
    </recommendedName>
</protein>
<evidence type="ECO:0000256" key="4">
    <source>
        <dbReference type="SAM" id="SignalP"/>
    </source>
</evidence>
<feature type="disulfide bond" evidence="3">
    <location>
        <begin position="252"/>
        <end position="265"/>
    </location>
</feature>
<evidence type="ECO:0000256" key="2">
    <source>
        <dbReference type="ARBA" id="ARBA00023180"/>
    </source>
</evidence>
<dbReference type="EMBL" id="VFLP01000047">
    <property type="protein sequence ID" value="TRX91291.1"/>
    <property type="molecule type" value="Genomic_DNA"/>
</dbReference>
<gene>
    <name evidence="5" type="ORF">FHL15_007896</name>
</gene>
<dbReference type="AlphaFoldDB" id="A0A553HTN3"/>
<name>A0A553HTN3_9PEZI</name>
<dbReference type="PANTHER" id="PTHR20963">
    <property type="entry name" value="MULTIPLE INOSITOL POLYPHOSPHATE PHOSPHATASE-RELATED"/>
    <property type="match status" value="1"/>
</dbReference>
<sequence length="481" mass="53188">MSSIRLNRLPKWLQTGLLIISVQTCSATSLYSNYHFNPLEHLGGVAPYFESQDPPASPSPPQGCTPVRAAYLNRHAAIYANDFDYEEYLEPFISKLKNHTKIDWAKIPTLNFLSGWTAPITEAEQELLTRVGRVEAAQLGATLSFRYPNLKIPAHVWTSSAERTYKSAESLVRGLETDDNGISVISIYESKKAGANSLTPYSSCPAYSSSAGSDQSGVFIKKFTAPIAARLNALAPEFNFTSNDIYGMMELCGYESVIRGSSPFCNLDLFSPDDWLGWEYAADIMYHYNVGYGNQVTGFVGLPWLNATANLLLGEHSDEDIYVSFTHRELPPMVTVAMGLFNNSAFGGSASAINDTMPLDRINYQRQWKSSYVLPFLGNLAIEKLNCSGTYGYDDGEYYRVLVNSAPQPLPDCADGPGTSCSRSGFEKYIQDRVDLFQGYSDKCSVDYDNSTDVLSIYTNLDSGNGTFVGKRSTHKPYKAF</sequence>
<feature type="signal peptide" evidence="4">
    <location>
        <begin position="1"/>
        <end position="27"/>
    </location>
</feature>
<dbReference type="CDD" id="cd07061">
    <property type="entry name" value="HP_HAP_like"/>
    <property type="match status" value="1"/>
</dbReference>
<evidence type="ECO:0000256" key="1">
    <source>
        <dbReference type="ARBA" id="ARBA00022801"/>
    </source>
</evidence>
<accession>A0A553HTN3</accession>
<keyword evidence="3" id="KW-1015">Disulfide bond</keyword>